<dbReference type="Proteomes" id="UP000054279">
    <property type="component" value="Unassembled WGS sequence"/>
</dbReference>
<name>A0A0C9VA86_SPHS4</name>
<proteinExistence type="predicted"/>
<dbReference type="OrthoDB" id="3359674at2759"/>
<evidence type="ECO:0000313" key="3">
    <source>
        <dbReference type="Proteomes" id="UP000054279"/>
    </source>
</evidence>
<dbReference type="SUPFAM" id="SSF52047">
    <property type="entry name" value="RNI-like"/>
    <property type="match status" value="1"/>
</dbReference>
<feature type="domain" description="F-box" evidence="1">
    <location>
        <begin position="26"/>
        <end position="77"/>
    </location>
</feature>
<dbReference type="InterPro" id="IPR032675">
    <property type="entry name" value="LRR_dom_sf"/>
</dbReference>
<gene>
    <name evidence="2" type="ORF">M422DRAFT_35196</name>
</gene>
<sequence length="543" mass="61063">MTTVLRSPSAMEDGGSYALSKISLSSSPISILPEEILAQIFEYCASEDPHATPVLLSHVSFLWRRIATSTPRIWDTIYVALPSKYRDYVRTRTRLERSGAIPLNITLLVNEIEAGDKDLLDKLRDHLWHCSRLKLKSDSHEIGRSAVVFLGATSNDQLQLLERLDIKLSCLRELLDMDEDANDKLRNDVTDIFRVLAQVDAPRLRELNLQAASLPHPSLQVAKLSHESLLALAPVHNPSSLSLTLPFLHTLRIYEDHPMLADDITAASILHLLVKCPSLRTFVFRGSQSIFDSHGVADIPPIYLPHLHTLQLCHTFHQRLILSHIVAPSLKTFRLMWLNRPEILIDEFYEPDPSELSEAPTEHSQSPYTDLLSGAGLRALIRQSMKASGSPLPITVFDMDFADIRSPKDFLWAFEHMPFLVDFKIIGSDMSNKVLLALAKERISADGKREGWLCPRLKNLEFSRCDVITGIGVVALAKGRNPPLVEGEDTEGRPARLKRFILEGCQRVDCESVAVMQYIIGDVCFEVEKISDLYPENSLEMPD</sequence>
<dbReference type="SMART" id="SM00367">
    <property type="entry name" value="LRR_CC"/>
    <property type="match status" value="1"/>
</dbReference>
<dbReference type="PROSITE" id="PS50181">
    <property type="entry name" value="FBOX"/>
    <property type="match status" value="1"/>
</dbReference>
<dbReference type="EMBL" id="KN837202">
    <property type="protein sequence ID" value="KIJ34256.1"/>
    <property type="molecule type" value="Genomic_DNA"/>
</dbReference>
<dbReference type="Gene3D" id="3.80.10.10">
    <property type="entry name" value="Ribonuclease Inhibitor"/>
    <property type="match status" value="1"/>
</dbReference>
<dbReference type="SUPFAM" id="SSF81383">
    <property type="entry name" value="F-box domain"/>
    <property type="match status" value="1"/>
</dbReference>
<evidence type="ECO:0000313" key="2">
    <source>
        <dbReference type="EMBL" id="KIJ34256.1"/>
    </source>
</evidence>
<keyword evidence="3" id="KW-1185">Reference proteome</keyword>
<reference evidence="2 3" key="1">
    <citation type="submission" date="2014-06" db="EMBL/GenBank/DDBJ databases">
        <title>Evolutionary Origins and Diversification of the Mycorrhizal Mutualists.</title>
        <authorList>
            <consortium name="DOE Joint Genome Institute"/>
            <consortium name="Mycorrhizal Genomics Consortium"/>
            <person name="Kohler A."/>
            <person name="Kuo A."/>
            <person name="Nagy L.G."/>
            <person name="Floudas D."/>
            <person name="Copeland A."/>
            <person name="Barry K.W."/>
            <person name="Cichocki N."/>
            <person name="Veneault-Fourrey C."/>
            <person name="LaButti K."/>
            <person name="Lindquist E.A."/>
            <person name="Lipzen A."/>
            <person name="Lundell T."/>
            <person name="Morin E."/>
            <person name="Murat C."/>
            <person name="Riley R."/>
            <person name="Ohm R."/>
            <person name="Sun H."/>
            <person name="Tunlid A."/>
            <person name="Henrissat B."/>
            <person name="Grigoriev I.V."/>
            <person name="Hibbett D.S."/>
            <person name="Martin F."/>
        </authorList>
    </citation>
    <scope>NUCLEOTIDE SEQUENCE [LARGE SCALE GENOMIC DNA]</scope>
    <source>
        <strain evidence="2 3">SS14</strain>
    </source>
</reference>
<dbReference type="InterPro" id="IPR036047">
    <property type="entry name" value="F-box-like_dom_sf"/>
</dbReference>
<protein>
    <recommendedName>
        <fullName evidence="1">F-box domain-containing protein</fullName>
    </recommendedName>
</protein>
<dbReference type="InterPro" id="IPR006553">
    <property type="entry name" value="Leu-rich_rpt_Cys-con_subtyp"/>
</dbReference>
<accession>A0A0C9VA86</accession>
<evidence type="ECO:0000259" key="1">
    <source>
        <dbReference type="PROSITE" id="PS50181"/>
    </source>
</evidence>
<dbReference type="InterPro" id="IPR001810">
    <property type="entry name" value="F-box_dom"/>
</dbReference>
<dbReference type="Gene3D" id="1.20.1280.50">
    <property type="match status" value="1"/>
</dbReference>
<organism evidence="2 3">
    <name type="scientific">Sphaerobolus stellatus (strain SS14)</name>
    <dbReference type="NCBI Taxonomy" id="990650"/>
    <lineage>
        <taxon>Eukaryota</taxon>
        <taxon>Fungi</taxon>
        <taxon>Dikarya</taxon>
        <taxon>Basidiomycota</taxon>
        <taxon>Agaricomycotina</taxon>
        <taxon>Agaricomycetes</taxon>
        <taxon>Phallomycetidae</taxon>
        <taxon>Geastrales</taxon>
        <taxon>Sphaerobolaceae</taxon>
        <taxon>Sphaerobolus</taxon>
    </lineage>
</organism>
<dbReference type="AlphaFoldDB" id="A0A0C9VA86"/>
<dbReference type="HOGENOM" id="CLU_573713_0_0_1"/>